<keyword evidence="10 13" id="KW-0408">Iron</keyword>
<keyword evidence="6 13" id="KW-0479">Metal-binding</keyword>
<dbReference type="PROSITE" id="PS00086">
    <property type="entry name" value="CYTOCHROME_P450"/>
    <property type="match status" value="1"/>
</dbReference>
<dbReference type="CDD" id="cd11056">
    <property type="entry name" value="CYP6-like"/>
    <property type="match status" value="1"/>
</dbReference>
<dbReference type="PANTHER" id="PTHR24292:SF54">
    <property type="entry name" value="CYP9F3-RELATED"/>
    <property type="match status" value="1"/>
</dbReference>
<feature type="binding site" description="axial binding residue" evidence="13">
    <location>
        <position position="460"/>
    </location>
    <ligand>
        <name>heme</name>
        <dbReference type="ChEBI" id="CHEBI:30413"/>
    </ligand>
    <ligandPart>
        <name>Fe</name>
        <dbReference type="ChEBI" id="CHEBI:18248"/>
    </ligandPart>
</feature>
<dbReference type="GO" id="GO:0016705">
    <property type="term" value="F:oxidoreductase activity, acting on paired donors, with incorporation or reduction of molecular oxygen"/>
    <property type="evidence" value="ECO:0007669"/>
    <property type="project" value="InterPro"/>
</dbReference>
<keyword evidence="15" id="KW-1133">Transmembrane helix</keyword>
<reference evidence="16" key="1">
    <citation type="journal article" date="2024" name="Gigascience">
        <title>Chromosome-level genome of the poultry shaft louse Menopon gallinae provides insight into the host-switching and adaptive evolution of parasitic lice.</title>
        <authorList>
            <person name="Xu Y."/>
            <person name="Ma L."/>
            <person name="Liu S."/>
            <person name="Liang Y."/>
            <person name="Liu Q."/>
            <person name="He Z."/>
            <person name="Tian L."/>
            <person name="Duan Y."/>
            <person name="Cai W."/>
            <person name="Li H."/>
            <person name="Song F."/>
        </authorList>
    </citation>
    <scope>NUCLEOTIDE SEQUENCE</scope>
    <source>
        <strain evidence="16">Cailab_2023a</strain>
    </source>
</reference>
<comment type="similarity">
    <text evidence="4 14">Belongs to the cytochrome P450 family.</text>
</comment>
<dbReference type="InterPro" id="IPR050476">
    <property type="entry name" value="Insect_CytP450_Detox"/>
</dbReference>
<dbReference type="PRINTS" id="PR00463">
    <property type="entry name" value="EP450I"/>
</dbReference>
<organism evidence="16">
    <name type="scientific">Menopon gallinae</name>
    <name type="common">poultry shaft louse</name>
    <dbReference type="NCBI Taxonomy" id="328185"/>
    <lineage>
        <taxon>Eukaryota</taxon>
        <taxon>Metazoa</taxon>
        <taxon>Ecdysozoa</taxon>
        <taxon>Arthropoda</taxon>
        <taxon>Hexapoda</taxon>
        <taxon>Insecta</taxon>
        <taxon>Pterygota</taxon>
        <taxon>Neoptera</taxon>
        <taxon>Paraneoptera</taxon>
        <taxon>Psocodea</taxon>
        <taxon>Troctomorpha</taxon>
        <taxon>Phthiraptera</taxon>
        <taxon>Amblycera</taxon>
        <taxon>Menoponidae</taxon>
        <taxon>Menopon</taxon>
    </lineage>
</organism>
<dbReference type="AlphaFoldDB" id="A0AAW2IGB6"/>
<evidence type="ECO:0000256" key="14">
    <source>
        <dbReference type="RuleBase" id="RU000461"/>
    </source>
</evidence>
<evidence type="ECO:0000256" key="10">
    <source>
        <dbReference type="ARBA" id="ARBA00023004"/>
    </source>
</evidence>
<proteinExistence type="inferred from homology"/>
<evidence type="ECO:0008006" key="17">
    <source>
        <dbReference type="Google" id="ProtNLM"/>
    </source>
</evidence>
<keyword evidence="9 14" id="KW-0560">Oxidoreductase</keyword>
<evidence type="ECO:0000256" key="1">
    <source>
        <dbReference type="ARBA" id="ARBA00001971"/>
    </source>
</evidence>
<dbReference type="Gene3D" id="1.10.630.10">
    <property type="entry name" value="Cytochrome P450"/>
    <property type="match status" value="1"/>
</dbReference>
<dbReference type="GO" id="GO:0005789">
    <property type="term" value="C:endoplasmic reticulum membrane"/>
    <property type="evidence" value="ECO:0007669"/>
    <property type="project" value="UniProtKB-SubCell"/>
</dbReference>
<comment type="subcellular location">
    <subcellularLocation>
        <location evidence="3">Endoplasmic reticulum membrane</location>
        <topology evidence="3">Peripheral membrane protein</topology>
    </subcellularLocation>
    <subcellularLocation>
        <location evidence="2">Microsome membrane</location>
        <topology evidence="2">Peripheral membrane protein</topology>
    </subcellularLocation>
</comment>
<keyword evidence="7" id="KW-0256">Endoplasmic reticulum</keyword>
<keyword evidence="5 13" id="KW-0349">Heme</keyword>
<feature type="transmembrane region" description="Helical" evidence="15">
    <location>
        <begin position="6"/>
        <end position="27"/>
    </location>
</feature>
<dbReference type="GO" id="GO:0004497">
    <property type="term" value="F:monooxygenase activity"/>
    <property type="evidence" value="ECO:0007669"/>
    <property type="project" value="UniProtKB-KW"/>
</dbReference>
<dbReference type="GO" id="GO:0005506">
    <property type="term" value="F:iron ion binding"/>
    <property type="evidence" value="ECO:0007669"/>
    <property type="project" value="InterPro"/>
</dbReference>
<dbReference type="FunFam" id="1.10.630.10:FF:000042">
    <property type="entry name" value="Cytochrome P450"/>
    <property type="match status" value="1"/>
</dbReference>
<dbReference type="Pfam" id="PF00067">
    <property type="entry name" value="p450"/>
    <property type="match status" value="1"/>
</dbReference>
<dbReference type="GO" id="GO:0020037">
    <property type="term" value="F:heme binding"/>
    <property type="evidence" value="ECO:0007669"/>
    <property type="project" value="InterPro"/>
</dbReference>
<accession>A0AAW2IGB6</accession>
<dbReference type="PRINTS" id="PR00385">
    <property type="entry name" value="P450"/>
</dbReference>
<evidence type="ECO:0000313" key="16">
    <source>
        <dbReference type="EMBL" id="KAL0281300.1"/>
    </source>
</evidence>
<evidence type="ECO:0000256" key="6">
    <source>
        <dbReference type="ARBA" id="ARBA00022723"/>
    </source>
</evidence>
<gene>
    <name evidence="16" type="ORF">PYX00_002330</name>
</gene>
<dbReference type="InterPro" id="IPR036396">
    <property type="entry name" value="Cyt_P450_sf"/>
</dbReference>
<keyword evidence="11 14" id="KW-0503">Monooxygenase</keyword>
<evidence type="ECO:0000256" key="11">
    <source>
        <dbReference type="ARBA" id="ARBA00023033"/>
    </source>
</evidence>
<evidence type="ECO:0000256" key="3">
    <source>
        <dbReference type="ARBA" id="ARBA00004406"/>
    </source>
</evidence>
<evidence type="ECO:0000256" key="4">
    <source>
        <dbReference type="ARBA" id="ARBA00010617"/>
    </source>
</evidence>
<evidence type="ECO:0000256" key="2">
    <source>
        <dbReference type="ARBA" id="ARBA00004174"/>
    </source>
</evidence>
<dbReference type="InterPro" id="IPR001128">
    <property type="entry name" value="Cyt_P450"/>
</dbReference>
<evidence type="ECO:0000256" key="13">
    <source>
        <dbReference type="PIRSR" id="PIRSR602401-1"/>
    </source>
</evidence>
<comment type="caution">
    <text evidence="16">The sequence shown here is derived from an EMBL/GenBank/DDBJ whole genome shotgun (WGS) entry which is preliminary data.</text>
</comment>
<evidence type="ECO:0000256" key="9">
    <source>
        <dbReference type="ARBA" id="ARBA00023002"/>
    </source>
</evidence>
<dbReference type="InterPro" id="IPR002401">
    <property type="entry name" value="Cyt_P450_E_grp-I"/>
</dbReference>
<protein>
    <recommendedName>
        <fullName evidence="17">Cytochrome P450</fullName>
    </recommendedName>
</protein>
<dbReference type="InterPro" id="IPR017972">
    <property type="entry name" value="Cyt_P450_CS"/>
</dbReference>
<evidence type="ECO:0000256" key="12">
    <source>
        <dbReference type="ARBA" id="ARBA00023136"/>
    </source>
</evidence>
<evidence type="ECO:0000256" key="5">
    <source>
        <dbReference type="ARBA" id="ARBA00022617"/>
    </source>
</evidence>
<dbReference type="EMBL" id="JARGDH010000001">
    <property type="protein sequence ID" value="KAL0281300.1"/>
    <property type="molecule type" value="Genomic_DNA"/>
</dbReference>
<dbReference type="EMBL" id="JARGDH010000001">
    <property type="protein sequence ID" value="KAL0281299.1"/>
    <property type="molecule type" value="Genomic_DNA"/>
</dbReference>
<comment type="cofactor">
    <cofactor evidence="1 13">
        <name>heme</name>
        <dbReference type="ChEBI" id="CHEBI:30413"/>
    </cofactor>
</comment>
<sequence length="519" mass="59636">MITEILYVLIIFAAAIYLGVTPTYNYWKKKGVKYVKPVPFFGNAWEFFRMKKTTGEIFKEFYFREEFRDEKFFGIFLGRRPCLLVKDLDLIKKILIKHFEHFADRAISSNSKIPLNDHLFNLTGWRWRTLRRKLTPAFTSGKIKTMLNIISECALQLDNYLEESARKEDVVEMKKVMSEYTIDIIGTCAFGLQLNTMANPDCEFKQMATQLLQRSFRNGLKRAILVTMPAVANYLGFSFVNRNVNDYFLKIFVETMKDRVEHETSRNDFLQLLIKLKNEGTVGDAEETVKVVGEIAEDGKCVYEWTDEILAAQALVFLLAGYNTSASVMSFALYELARNPDIQERLAKEIRTALEGGGGVMSYEILLGMKYLDMVISETMRLYPPMDNLIRKVAKPYQVEGTDVTLDENTRIFIPLAAIHRDPEYYPDPDRFDPERFTPVEKEKRHPMTFLPFGDGPRSCIGNRFGLVIVKAGLSAILNKYAFEVIGETKTAPEFNAKGFNAELKGGVRLRIKKRPPLK</sequence>
<dbReference type="PANTHER" id="PTHR24292">
    <property type="entry name" value="CYTOCHROME P450"/>
    <property type="match status" value="1"/>
</dbReference>
<keyword evidence="12 15" id="KW-0472">Membrane</keyword>
<evidence type="ECO:0000256" key="15">
    <source>
        <dbReference type="SAM" id="Phobius"/>
    </source>
</evidence>
<evidence type="ECO:0000256" key="8">
    <source>
        <dbReference type="ARBA" id="ARBA00022848"/>
    </source>
</evidence>
<name>A0AAW2IGB6_9NEOP</name>
<keyword evidence="15" id="KW-0812">Transmembrane</keyword>
<dbReference type="SUPFAM" id="SSF48264">
    <property type="entry name" value="Cytochrome P450"/>
    <property type="match status" value="1"/>
</dbReference>
<keyword evidence="8" id="KW-0492">Microsome</keyword>
<evidence type="ECO:0000256" key="7">
    <source>
        <dbReference type="ARBA" id="ARBA00022824"/>
    </source>
</evidence>